<gene>
    <name evidence="3" type="ORF">BD289DRAFT_240718</name>
</gene>
<dbReference type="EMBL" id="KZ678377">
    <property type="protein sequence ID" value="PSS02519.1"/>
    <property type="molecule type" value="Genomic_DNA"/>
</dbReference>
<accession>A0A2T3ALD7</accession>
<feature type="signal peptide" evidence="2">
    <location>
        <begin position="1"/>
        <end position="20"/>
    </location>
</feature>
<reference evidence="3 4" key="1">
    <citation type="journal article" date="2018" name="Mycol. Prog.">
        <title>Coniella lustricola, a new species from submerged detritus.</title>
        <authorList>
            <person name="Raudabaugh D.B."/>
            <person name="Iturriaga T."/>
            <person name="Carver A."/>
            <person name="Mondo S."/>
            <person name="Pangilinan J."/>
            <person name="Lipzen A."/>
            <person name="He G."/>
            <person name="Amirebrahimi M."/>
            <person name="Grigoriev I.V."/>
            <person name="Miller A.N."/>
        </authorList>
    </citation>
    <scope>NUCLEOTIDE SEQUENCE [LARGE SCALE GENOMIC DNA]</scope>
    <source>
        <strain evidence="3 4">B22-T-1</strain>
    </source>
</reference>
<evidence type="ECO:0000256" key="1">
    <source>
        <dbReference type="SAM" id="Phobius"/>
    </source>
</evidence>
<dbReference type="Proteomes" id="UP000241462">
    <property type="component" value="Unassembled WGS sequence"/>
</dbReference>
<dbReference type="InParanoid" id="A0A2T3ALD7"/>
<keyword evidence="1" id="KW-0472">Membrane</keyword>
<name>A0A2T3ALD7_9PEZI</name>
<evidence type="ECO:0000313" key="4">
    <source>
        <dbReference type="Proteomes" id="UP000241462"/>
    </source>
</evidence>
<feature type="chain" id="PRO_5015437532" evidence="2">
    <location>
        <begin position="21"/>
        <end position="134"/>
    </location>
</feature>
<protein>
    <submittedName>
        <fullName evidence="3">Uncharacterized protein</fullName>
    </submittedName>
</protein>
<evidence type="ECO:0000256" key="2">
    <source>
        <dbReference type="SAM" id="SignalP"/>
    </source>
</evidence>
<organism evidence="3 4">
    <name type="scientific">Coniella lustricola</name>
    <dbReference type="NCBI Taxonomy" id="2025994"/>
    <lineage>
        <taxon>Eukaryota</taxon>
        <taxon>Fungi</taxon>
        <taxon>Dikarya</taxon>
        <taxon>Ascomycota</taxon>
        <taxon>Pezizomycotina</taxon>
        <taxon>Sordariomycetes</taxon>
        <taxon>Sordariomycetidae</taxon>
        <taxon>Diaporthales</taxon>
        <taxon>Schizoparmaceae</taxon>
        <taxon>Coniella</taxon>
    </lineage>
</organism>
<feature type="transmembrane region" description="Helical" evidence="1">
    <location>
        <begin position="78"/>
        <end position="95"/>
    </location>
</feature>
<feature type="transmembrane region" description="Helical" evidence="1">
    <location>
        <begin position="107"/>
        <end position="128"/>
    </location>
</feature>
<sequence>MTGQGASCGSLFISVLPCAGRLLVGVHEEVFSNCAVLCCFAFSLDTYRTSQGLLTETWSSIMVMMTDSHVTRAAKYRFFYLFIPLISVCPHVHNVERRLPFVSSQSLRSLLLLLFLAACYVDTVYIYFGFCATL</sequence>
<keyword evidence="2" id="KW-0732">Signal</keyword>
<dbReference type="AlphaFoldDB" id="A0A2T3ALD7"/>
<keyword evidence="4" id="KW-1185">Reference proteome</keyword>
<evidence type="ECO:0000313" key="3">
    <source>
        <dbReference type="EMBL" id="PSS02519.1"/>
    </source>
</evidence>
<keyword evidence="1" id="KW-0812">Transmembrane</keyword>
<keyword evidence="1" id="KW-1133">Transmembrane helix</keyword>
<proteinExistence type="predicted"/>